<dbReference type="GO" id="GO:0004386">
    <property type="term" value="F:helicase activity"/>
    <property type="evidence" value="ECO:0007669"/>
    <property type="project" value="UniProtKB-KW"/>
</dbReference>
<dbReference type="Gene3D" id="3.40.50.300">
    <property type="entry name" value="P-loop containing nucleotide triphosphate hydrolases"/>
    <property type="match status" value="2"/>
</dbReference>
<evidence type="ECO:0000259" key="3">
    <source>
        <dbReference type="SMART" id="SM00490"/>
    </source>
</evidence>
<keyword evidence="5" id="KW-1185">Reference proteome</keyword>
<dbReference type="SUPFAM" id="SSF52540">
    <property type="entry name" value="P-loop containing nucleoside triphosphate hydrolases"/>
    <property type="match status" value="2"/>
</dbReference>
<keyword evidence="4" id="KW-0378">Hydrolase</keyword>
<proteinExistence type="predicted"/>
<evidence type="ECO:0000256" key="1">
    <source>
        <dbReference type="SAM" id="MobiDB-lite"/>
    </source>
</evidence>
<evidence type="ECO:0000313" key="5">
    <source>
        <dbReference type="Proteomes" id="UP000660611"/>
    </source>
</evidence>
<name>A0A919PMU6_9ACTN</name>
<evidence type="ECO:0000259" key="2">
    <source>
        <dbReference type="SMART" id="SM00487"/>
    </source>
</evidence>
<comment type="caution">
    <text evidence="4">The sequence shown here is derived from an EMBL/GenBank/DDBJ whole genome shotgun (WGS) entry which is preliminary data.</text>
</comment>
<organism evidence="4 5">
    <name type="scientific">Dactylosporangium siamense</name>
    <dbReference type="NCBI Taxonomy" id="685454"/>
    <lineage>
        <taxon>Bacteria</taxon>
        <taxon>Bacillati</taxon>
        <taxon>Actinomycetota</taxon>
        <taxon>Actinomycetes</taxon>
        <taxon>Micromonosporales</taxon>
        <taxon>Micromonosporaceae</taxon>
        <taxon>Dactylosporangium</taxon>
    </lineage>
</organism>
<dbReference type="SMART" id="SM00490">
    <property type="entry name" value="HELICc"/>
    <property type="match status" value="1"/>
</dbReference>
<keyword evidence="4" id="KW-0547">Nucleotide-binding</keyword>
<reference evidence="4" key="1">
    <citation type="submission" date="2021-01" db="EMBL/GenBank/DDBJ databases">
        <title>Whole genome shotgun sequence of Dactylosporangium siamense NBRC 106093.</title>
        <authorList>
            <person name="Komaki H."/>
            <person name="Tamura T."/>
        </authorList>
    </citation>
    <scope>NUCLEOTIDE SEQUENCE</scope>
    <source>
        <strain evidence="4">NBRC 106093</strain>
    </source>
</reference>
<feature type="compositionally biased region" description="Low complexity" evidence="1">
    <location>
        <begin position="1035"/>
        <end position="1044"/>
    </location>
</feature>
<dbReference type="SMART" id="SM00487">
    <property type="entry name" value="DEXDc"/>
    <property type="match status" value="1"/>
</dbReference>
<dbReference type="InterPro" id="IPR001650">
    <property type="entry name" value="Helicase_C-like"/>
</dbReference>
<feature type="domain" description="Helicase C-terminal" evidence="3">
    <location>
        <begin position="827"/>
        <end position="923"/>
    </location>
</feature>
<evidence type="ECO:0000313" key="4">
    <source>
        <dbReference type="EMBL" id="GIG46729.1"/>
    </source>
</evidence>
<feature type="region of interest" description="Disordered" evidence="1">
    <location>
        <begin position="1025"/>
        <end position="1044"/>
    </location>
</feature>
<feature type="domain" description="Helicase ATP-binding" evidence="2">
    <location>
        <begin position="9"/>
        <end position="338"/>
    </location>
</feature>
<dbReference type="InterPro" id="IPR014001">
    <property type="entry name" value="Helicase_ATP-bd"/>
</dbReference>
<dbReference type="Pfam" id="PF00271">
    <property type="entry name" value="Helicase_C"/>
    <property type="match status" value="1"/>
</dbReference>
<dbReference type="AlphaFoldDB" id="A0A919PMU6"/>
<dbReference type="EMBL" id="BONQ01000077">
    <property type="protein sequence ID" value="GIG46729.1"/>
    <property type="molecule type" value="Genomic_DNA"/>
</dbReference>
<accession>A0A919PMU6</accession>
<keyword evidence="4" id="KW-0067">ATP-binding</keyword>
<dbReference type="InterPro" id="IPR027417">
    <property type="entry name" value="P-loop_NTPase"/>
</dbReference>
<dbReference type="RefSeq" id="WP_203848496.1">
    <property type="nucleotide sequence ID" value="NZ_BAAAVW010000016.1"/>
</dbReference>
<keyword evidence="4" id="KW-0347">Helicase</keyword>
<protein>
    <submittedName>
        <fullName evidence="4">Helicase</fullName>
    </submittedName>
</protein>
<gene>
    <name evidence="4" type="ORF">Dsi01nite_047700</name>
</gene>
<sequence>MNRYDAQQVIAGLKDFQRATVEHVMERYYGADPTRRFLVADETGLGKSLVARGVVAKTLERLQDDPSVKRVDVVYVCSNQDVAAQNVARLRVTADEAVTLSTRLTLLAKEVSKLKQGKPAHGKRINLVAFTPGTSFDQGGRTGAKEERALIFLLLQQVEGWDGWRTRAAVRALQGTVGSPERFEQYCRQLETALGGQLDRTIARQFIRLAKKDGLLKEFNALLDEIGRRPALPDALRERSRRIIGDLRATLARAGVDALEPDLIILDEFQRFRELLDPDGGPAAELAKSLFDYGDARVLLLSATPYKPFTYAEERAAGEDHYADLRQILGFLNPDEQWHAEVAKAFEAHREALVRAEPSDAIRAELRELLLRVMCRTERPALQQAKMLLEHVVTVQDLTAEDMRSYAAMRRIAKAVEAPMTIEYWKSAPYFLNFLDGYQIGEKVRAALKGRAAAEVRPLLASTQLLDADAVAQRRAIDLGNARLRHLAADTLDRGWWQLLWLPPSMPYSALGEPFADAAAHGITKRLVFSSWNATPTAVAGLLSYEAERRIEGTRQPGAEPQRRRSRLDYRLDGERAASMSTFALFWPHPELALVCDPLAIARQRPTETLPLEAVETEVCERLRRSAPAEFSDPRHVGEVHPWHAVFRWPGARAGFEQLSIQAVAGAIADSHNEDGTPAGLDRHVSQAYAVISAVEHPVAHDVSQVIDDVTAIGLYGPGNIAWRAIARILTPNCTVTPDAHWKAAAYIANGLRSLFNRADSAQLLDHLQPGIVYWRAILRYCAAGGLQAVLDEHLHVLRSAGSGLPLDNDSLFVLAQRLFMTVTIQPVTYRAFDPHLPDKPISLPGRFALRYGGRGEEQAQVERKAAVRQAFNSPFWPFVVATTSAGQEGIDFHQWCSAIVHWNAPPNPVDFEQREGRVHRFGGHAVRRNIAEHHRAAALSSDEQDVWKAAYDAARTGSEALGDFAPYWVYSGAAMIERHVLLYPLSRDVAKLERLKADLAHYRLAFGQPRQEDLLALLRRSATHGMPPPDPLDLRPFPRSAHG</sequence>
<dbReference type="Proteomes" id="UP000660611">
    <property type="component" value="Unassembled WGS sequence"/>
</dbReference>